<dbReference type="Pfam" id="PF00425">
    <property type="entry name" value="Chorismate_bind"/>
    <property type="match status" value="1"/>
</dbReference>
<dbReference type="EC" id="2.6.1.85" evidence="1"/>
<evidence type="ECO:0000259" key="3">
    <source>
        <dbReference type="Pfam" id="PF00425"/>
    </source>
</evidence>
<comment type="caution">
    <text evidence="5">The sequence shown here is derived from an EMBL/GenBank/DDBJ whole genome shotgun (WGS) entry which is preliminary data.</text>
</comment>
<dbReference type="InterPro" id="IPR005801">
    <property type="entry name" value="ADC_synthase"/>
</dbReference>
<dbReference type="Proteomes" id="UP000291142">
    <property type="component" value="Unassembled WGS sequence"/>
</dbReference>
<accession>A0A4Q9FFX9</accession>
<dbReference type="Gene3D" id="3.60.120.10">
    <property type="entry name" value="Anthranilate synthase"/>
    <property type="match status" value="1"/>
</dbReference>
<dbReference type="InterPro" id="IPR015890">
    <property type="entry name" value="Chorismate_C"/>
</dbReference>
<dbReference type="RefSeq" id="WP_130962323.1">
    <property type="nucleotide sequence ID" value="NZ_SIRT01000001.1"/>
</dbReference>
<dbReference type="PRINTS" id="PR00095">
    <property type="entry name" value="ANTSNTHASEI"/>
</dbReference>
<dbReference type="InterPro" id="IPR019999">
    <property type="entry name" value="Anth_synth_I-like"/>
</dbReference>
<dbReference type="GO" id="GO:0000162">
    <property type="term" value="P:L-tryptophan biosynthetic process"/>
    <property type="evidence" value="ECO:0007669"/>
    <property type="project" value="TreeGrafter"/>
</dbReference>
<dbReference type="SUPFAM" id="SSF56322">
    <property type="entry name" value="ADC synthase"/>
    <property type="match status" value="1"/>
</dbReference>
<protein>
    <recommendedName>
        <fullName evidence="1">aminodeoxychorismate synthase</fullName>
        <ecNumber evidence="1">2.6.1.85</ecNumber>
    </recommendedName>
</protein>
<evidence type="ECO:0000313" key="5">
    <source>
        <dbReference type="EMBL" id="TBN06333.1"/>
    </source>
</evidence>
<keyword evidence="2 5" id="KW-0808">Transferase</keyword>
<gene>
    <name evidence="5" type="primary">pabB</name>
    <name evidence="5" type="ORF">EYD45_00145</name>
</gene>
<dbReference type="Pfam" id="PF04715">
    <property type="entry name" value="Anth_synt_I_N"/>
    <property type="match status" value="1"/>
</dbReference>
<keyword evidence="6" id="KW-1185">Reference proteome</keyword>
<dbReference type="EMBL" id="SIRT01000001">
    <property type="protein sequence ID" value="TBN06333.1"/>
    <property type="molecule type" value="Genomic_DNA"/>
</dbReference>
<dbReference type="AlphaFoldDB" id="A0A4Q9FFX9"/>
<dbReference type="GO" id="GO:0046820">
    <property type="term" value="F:4-amino-4-deoxychorismate synthase activity"/>
    <property type="evidence" value="ECO:0007669"/>
    <property type="project" value="UniProtKB-EC"/>
</dbReference>
<dbReference type="InterPro" id="IPR006805">
    <property type="entry name" value="Anth_synth_I_N"/>
</dbReference>
<organism evidence="5 6">
    <name type="scientific">Hyunsoonleella flava</name>
    <dbReference type="NCBI Taxonomy" id="2527939"/>
    <lineage>
        <taxon>Bacteria</taxon>
        <taxon>Pseudomonadati</taxon>
        <taxon>Bacteroidota</taxon>
        <taxon>Flavobacteriia</taxon>
        <taxon>Flavobacteriales</taxon>
        <taxon>Flavobacteriaceae</taxon>
    </lineage>
</organism>
<dbReference type="InterPro" id="IPR005802">
    <property type="entry name" value="ADC_synth_comp_1"/>
</dbReference>
<dbReference type="NCBIfam" id="TIGR00553">
    <property type="entry name" value="pabB"/>
    <property type="match status" value="1"/>
</dbReference>
<dbReference type="PANTHER" id="PTHR11236:SF9">
    <property type="entry name" value="ANTHRANILATE SYNTHASE COMPONENT 1"/>
    <property type="match status" value="1"/>
</dbReference>
<evidence type="ECO:0000256" key="1">
    <source>
        <dbReference type="ARBA" id="ARBA00013139"/>
    </source>
</evidence>
<dbReference type="PANTHER" id="PTHR11236">
    <property type="entry name" value="AMINOBENZOATE/ANTHRANILATE SYNTHASE"/>
    <property type="match status" value="1"/>
</dbReference>
<keyword evidence="5" id="KW-0032">Aminotransferase</keyword>
<evidence type="ECO:0000256" key="2">
    <source>
        <dbReference type="ARBA" id="ARBA00022679"/>
    </source>
</evidence>
<name>A0A4Q9FFX9_9FLAO</name>
<feature type="domain" description="Chorismate-utilising enzyme C-terminal" evidence="3">
    <location>
        <begin position="167"/>
        <end position="423"/>
    </location>
</feature>
<dbReference type="GO" id="GO:0009396">
    <property type="term" value="P:folic acid-containing compound biosynthetic process"/>
    <property type="evidence" value="ECO:0007669"/>
    <property type="project" value="InterPro"/>
</dbReference>
<reference evidence="5 6" key="1">
    <citation type="submission" date="2019-02" db="EMBL/GenBank/DDBJ databases">
        <title>Hyunsoonleella sp., isolated from marine sediment.</title>
        <authorList>
            <person name="Liu B.-T."/>
        </authorList>
    </citation>
    <scope>NUCLEOTIDE SEQUENCE [LARGE SCALE GENOMIC DNA]</scope>
    <source>
        <strain evidence="5 6">T58</strain>
    </source>
</reference>
<dbReference type="OrthoDB" id="9803598at2"/>
<sequence>MRSTQIHILKDIAKFKNQLLIWAQQYDDVVWLDSNNYEQKFTNYDAVLAVDAFTGIQTDFVDGFEKLKEFQTSVKDWVFGYLTYDLKNDTEALKSKNHDGLDFPDLYFFQPKKIFLLKDDTVEIHYLNCVDDELEEDVRCLLENKECCTDHKQSTCGDVKIKLRIHKDEYFGKVNKILEHIHRGDIYEVNFCQEFYAENTCIHPLETYQNLNNISNPPFASFVKLYDKYVLCASPERYLKKEAETIISQPIKGTSKRSNNPEEDAQLKMALASDEKERSENIMIVDLVRNDLSKTALKGSVKVEELCKIYTFDQVHQMISTVTSKVSPETHPVDIIKTTFPMGSMTGAPKISAMHIIEDLEETKRGVYSGAIGYFTPNGDFDFNVVIRSILYNASKQYISYSVGGAITAKSDPLKEYEECLVKAKAMREVLEN</sequence>
<feature type="domain" description="Anthranilate synthase component I N-terminal" evidence="4">
    <location>
        <begin position="74"/>
        <end position="116"/>
    </location>
</feature>
<evidence type="ECO:0000259" key="4">
    <source>
        <dbReference type="Pfam" id="PF04715"/>
    </source>
</evidence>
<proteinExistence type="predicted"/>
<evidence type="ECO:0000313" key="6">
    <source>
        <dbReference type="Proteomes" id="UP000291142"/>
    </source>
</evidence>